<reference evidence="1 2" key="1">
    <citation type="journal article" date="2020" name="Nature">
        <title>Isolation of an archaeon at the prokaryote-eukaryote interface.</title>
        <authorList>
            <person name="Imachi H."/>
            <person name="Nobu M.K."/>
            <person name="Nakahara N."/>
            <person name="Morono Y."/>
            <person name="Ogawara M."/>
            <person name="Takaki Y."/>
            <person name="Takano Y."/>
            <person name="Uematsu K."/>
            <person name="Ikuta T."/>
            <person name="Ito M."/>
            <person name="Matsui Y."/>
            <person name="Miyazaki M."/>
            <person name="Murata K."/>
            <person name="Saito Y."/>
            <person name="Sakai S."/>
            <person name="Song C."/>
            <person name="Tasumi E."/>
            <person name="Yamanaka Y."/>
            <person name="Yamaguchi T."/>
            <person name="Kamagata Y."/>
            <person name="Tamaki H."/>
            <person name="Takai K."/>
        </authorList>
    </citation>
    <scope>NUCLEOTIDE SEQUENCE [LARGE SCALE GENOMIC DNA]</scope>
    <source>
        <strain evidence="1 2">MK-D1</strain>
    </source>
</reference>
<name>A0A5B9D5Q4_9ARCH</name>
<protein>
    <submittedName>
        <fullName evidence="1">Uncharacterized protein</fullName>
    </submittedName>
</protein>
<evidence type="ECO:0000313" key="2">
    <source>
        <dbReference type="Proteomes" id="UP000321408"/>
    </source>
</evidence>
<proteinExistence type="predicted"/>
<dbReference type="EMBL" id="CP042905">
    <property type="protein sequence ID" value="QEE14449.2"/>
    <property type="molecule type" value="Genomic_DNA"/>
</dbReference>
<dbReference type="Proteomes" id="UP000321408">
    <property type="component" value="Chromosome"/>
</dbReference>
<evidence type="ECO:0000313" key="1">
    <source>
        <dbReference type="EMBL" id="QEE14449.2"/>
    </source>
</evidence>
<reference evidence="1 2" key="2">
    <citation type="journal article" date="2024" name="Int. J. Syst. Evol. Microbiol.">
        <title>Promethearchaeum syntrophicum gen. nov., sp. nov., an anaerobic, obligately syntrophic archaeon, the first isolate of the lineage 'Asgard' archaea, and proposal of the new archaeal phylum Promethearchaeota phyl. nov. and kingdom Promethearchaeati regn. nov.</title>
        <authorList>
            <person name="Imachi H."/>
            <person name="Nobu M.K."/>
            <person name="Kato S."/>
            <person name="Takaki Y."/>
            <person name="Miyazaki M."/>
            <person name="Miyata M."/>
            <person name="Ogawara M."/>
            <person name="Saito Y."/>
            <person name="Sakai S."/>
            <person name="Tahara Y.O."/>
            <person name="Takano Y."/>
            <person name="Tasumi E."/>
            <person name="Uematsu K."/>
            <person name="Yoshimura T."/>
            <person name="Itoh T."/>
            <person name="Ohkuma M."/>
            <person name="Takai K."/>
        </authorList>
    </citation>
    <scope>NUCLEOTIDE SEQUENCE [LARGE SCALE GENOMIC DNA]</scope>
    <source>
        <strain evidence="1 2">MK-D1</strain>
    </source>
</reference>
<accession>A0A5B9D5Q4</accession>
<dbReference type="AlphaFoldDB" id="A0A5B9D5Q4"/>
<keyword evidence="2" id="KW-1185">Reference proteome</keyword>
<organism evidence="1 2">
    <name type="scientific">Promethearchaeum syntrophicum</name>
    <dbReference type="NCBI Taxonomy" id="2594042"/>
    <lineage>
        <taxon>Archaea</taxon>
        <taxon>Promethearchaeati</taxon>
        <taxon>Promethearchaeota</taxon>
        <taxon>Promethearchaeia</taxon>
        <taxon>Promethearchaeales</taxon>
        <taxon>Promethearchaeaceae</taxon>
        <taxon>Promethearchaeum</taxon>
    </lineage>
</organism>
<dbReference type="KEGG" id="psyt:DSAG12_00262"/>
<sequence length="323" mass="38709">MTILFEWTNIDWIKWMPVEIAVLLFLIILIRIIRRLTRWGPVKISHVKEGVWDYDGKKYHTYYKSNPLENIEKLNEKSHNENKILLIPTLMDKIIKGNHLATAITMLGHEIILLDHKHMHDLCKDQMNSENNSRDFEKFLLEGGFSTVILFDWSIFPIFKSLGFYDNHSINQDLLNISWILIRPTLKWSDIKSIWKMIPFTGIWFSKLRFLIFQKKFYKKIKPAFKNGSNNSRKRDNSIILDNSQRNFLFIQPSNSWLSKEGEKNLEDYQKKYFKVLKEDIFQFSHGNWSFFRNETMVLGIIIQEILKKDRKKKVKNLNRTNY</sequence>
<gene>
    <name evidence="1" type="ORF">DSAG12_00262</name>
</gene>